<name>A0A0C1L6Y0_9BACT</name>
<accession>A0A0C1L6Y0</accession>
<dbReference type="STRING" id="1349421.OI18_06560"/>
<evidence type="ECO:0000313" key="2">
    <source>
        <dbReference type="Proteomes" id="UP000031408"/>
    </source>
</evidence>
<gene>
    <name evidence="1" type="ORF">OI18_06560</name>
</gene>
<protein>
    <recommendedName>
        <fullName evidence="3">DUF2652 domain-containing protein</fullName>
    </recommendedName>
</protein>
<reference evidence="1 2" key="1">
    <citation type="submission" date="2014-11" db="EMBL/GenBank/DDBJ databases">
        <title>Genome sequence of Flavihumibacter solisilvae 3-3.</title>
        <authorList>
            <person name="Zhou G."/>
            <person name="Li M."/>
            <person name="Wang G."/>
        </authorList>
    </citation>
    <scope>NUCLEOTIDE SEQUENCE [LARGE SCALE GENOMIC DNA]</scope>
    <source>
        <strain evidence="1 2">3-3</strain>
    </source>
</reference>
<dbReference type="OrthoDB" id="625021at2"/>
<proteinExistence type="predicted"/>
<comment type="caution">
    <text evidence="1">The sequence shown here is derived from an EMBL/GenBank/DDBJ whole genome shotgun (WGS) entry which is preliminary data.</text>
</comment>
<evidence type="ECO:0008006" key="3">
    <source>
        <dbReference type="Google" id="ProtNLM"/>
    </source>
</evidence>
<dbReference type="Pfam" id="PF10851">
    <property type="entry name" value="DUF2652"/>
    <property type="match status" value="1"/>
</dbReference>
<dbReference type="AlphaFoldDB" id="A0A0C1L6Y0"/>
<dbReference type="InterPro" id="IPR020503">
    <property type="entry name" value="Uncharacterised_Rv2561"/>
</dbReference>
<evidence type="ECO:0000313" key="1">
    <source>
        <dbReference type="EMBL" id="KIC95276.1"/>
    </source>
</evidence>
<organism evidence="1 2">
    <name type="scientific">Flavihumibacter solisilvae</name>
    <dbReference type="NCBI Taxonomy" id="1349421"/>
    <lineage>
        <taxon>Bacteria</taxon>
        <taxon>Pseudomonadati</taxon>
        <taxon>Bacteroidota</taxon>
        <taxon>Chitinophagia</taxon>
        <taxon>Chitinophagales</taxon>
        <taxon>Chitinophagaceae</taxon>
        <taxon>Flavihumibacter</taxon>
    </lineage>
</organism>
<keyword evidence="2" id="KW-1185">Reference proteome</keyword>
<dbReference type="RefSeq" id="WP_039138267.1">
    <property type="nucleotide sequence ID" value="NZ_JSVC01000007.1"/>
</dbReference>
<dbReference type="Proteomes" id="UP000031408">
    <property type="component" value="Unassembled WGS sequence"/>
</dbReference>
<dbReference type="EMBL" id="JSVC01000007">
    <property type="protein sequence ID" value="KIC95276.1"/>
    <property type="molecule type" value="Genomic_DNA"/>
</dbReference>
<sequence length="360" mass="42754">METKGLLFIPDISGFTRFVNETEIDHSRMIIQELLEVLINSNQLDLEVSEIEGDAILFYRFGESPDIEALYRQVQKMFCDFHRRLSLYEIRRYCQCNACLSAVNLSLKIITHYGEFTGYNVRNFNKLIGKDIIVAHQLLKNDIEQHEYWLVTRNLLHDDQPVYLANWMKWNRSVKKTDTGEIEFHYTQLSQLKNDLPDEEPARLDISDKVKVASASMEYDCHMIPLFHASGNFNYRNRWQDGVVKVEEDTHHLPRVGMRCRVLMDTGEVNIYSASFSYNPNKIQFSETDDRHTNTTVYTLERLSNKHSRLTIDFYLKKNSIRQLLFRFREEAKFHHKLRHSMHNLEHVVKEIRIPREYLQ</sequence>